<gene>
    <name evidence="1" type="ORF">SAMN04488514_106100</name>
</gene>
<keyword evidence="2" id="KW-1185">Reference proteome</keyword>
<dbReference type="EMBL" id="FNGV01000006">
    <property type="protein sequence ID" value="SDM21469.1"/>
    <property type="molecule type" value="Genomic_DNA"/>
</dbReference>
<proteinExistence type="predicted"/>
<accession>A0A1G9RDS1</accession>
<dbReference type="AlphaFoldDB" id="A0A1G9RDS1"/>
<evidence type="ECO:0000313" key="1">
    <source>
        <dbReference type="EMBL" id="SDM21469.1"/>
    </source>
</evidence>
<reference evidence="2" key="1">
    <citation type="submission" date="2016-10" db="EMBL/GenBank/DDBJ databases">
        <authorList>
            <person name="Varghese N."/>
            <person name="Submissions S."/>
        </authorList>
    </citation>
    <scope>NUCLEOTIDE SEQUENCE [LARGE SCALE GENOMIC DNA]</scope>
    <source>
        <strain evidence="2">DSM 19886</strain>
    </source>
</reference>
<organism evidence="1 2">
    <name type="scientific">Kriegella aquimaris</name>
    <dbReference type="NCBI Taxonomy" id="192904"/>
    <lineage>
        <taxon>Bacteria</taxon>
        <taxon>Pseudomonadati</taxon>
        <taxon>Bacteroidota</taxon>
        <taxon>Flavobacteriia</taxon>
        <taxon>Flavobacteriales</taxon>
        <taxon>Flavobacteriaceae</taxon>
        <taxon>Kriegella</taxon>
    </lineage>
</organism>
<protein>
    <submittedName>
        <fullName evidence="1">Uncharacterized protein</fullName>
    </submittedName>
</protein>
<dbReference type="STRING" id="192904.SAMN04488514_106100"/>
<name>A0A1G9RDS1_9FLAO</name>
<dbReference type="OrthoDB" id="1448720at2"/>
<dbReference type="RefSeq" id="WP_089890098.1">
    <property type="nucleotide sequence ID" value="NZ_FNGV01000006.1"/>
</dbReference>
<evidence type="ECO:0000313" key="2">
    <source>
        <dbReference type="Proteomes" id="UP000199440"/>
    </source>
</evidence>
<sequence length="72" mass="8557">MDLTIEIPFCLNFNNLDRETQEKLMQLSKQEVERKFGEDLIAYAAENSLDFDALLEEEAIKNLYNYKFKFTI</sequence>
<dbReference type="Proteomes" id="UP000199440">
    <property type="component" value="Unassembled WGS sequence"/>
</dbReference>